<proteinExistence type="predicted"/>
<feature type="domain" description="HTH marR-type" evidence="6">
    <location>
        <begin position="7"/>
        <end position="137"/>
    </location>
</feature>
<keyword evidence="5" id="KW-0804">Transcription</keyword>
<gene>
    <name evidence="7" type="ORF">M1L60_33770</name>
</gene>
<comment type="caution">
    <text evidence="7">The sequence shown here is derived from an EMBL/GenBank/DDBJ whole genome shotgun (WGS) entry which is preliminary data.</text>
</comment>
<dbReference type="EMBL" id="JAMYJR010000038">
    <property type="protein sequence ID" value="MCO8275565.1"/>
    <property type="molecule type" value="Genomic_DNA"/>
</dbReference>
<evidence type="ECO:0000256" key="2">
    <source>
        <dbReference type="ARBA" id="ARBA00022490"/>
    </source>
</evidence>
<protein>
    <submittedName>
        <fullName evidence="7">MarR family transcriptional regulator</fullName>
    </submittedName>
</protein>
<keyword evidence="8" id="KW-1185">Reference proteome</keyword>
<dbReference type="PANTHER" id="PTHR33164">
    <property type="entry name" value="TRANSCRIPTIONAL REGULATOR, MARR FAMILY"/>
    <property type="match status" value="1"/>
</dbReference>
<evidence type="ECO:0000256" key="3">
    <source>
        <dbReference type="ARBA" id="ARBA00023015"/>
    </source>
</evidence>
<dbReference type="Proteomes" id="UP001523369">
    <property type="component" value="Unassembled WGS sequence"/>
</dbReference>
<evidence type="ECO:0000259" key="6">
    <source>
        <dbReference type="PROSITE" id="PS50995"/>
    </source>
</evidence>
<evidence type="ECO:0000256" key="4">
    <source>
        <dbReference type="ARBA" id="ARBA00023125"/>
    </source>
</evidence>
<comment type="subcellular location">
    <subcellularLocation>
        <location evidence="1">Cytoplasm</location>
    </subcellularLocation>
</comment>
<name>A0ABT1DXS4_9ACTN</name>
<organism evidence="7 8">
    <name type="scientific">Paractinoplanes aksuensis</name>
    <dbReference type="NCBI Taxonomy" id="2939490"/>
    <lineage>
        <taxon>Bacteria</taxon>
        <taxon>Bacillati</taxon>
        <taxon>Actinomycetota</taxon>
        <taxon>Actinomycetes</taxon>
        <taxon>Micromonosporales</taxon>
        <taxon>Micromonosporaceae</taxon>
        <taxon>Paractinoplanes</taxon>
    </lineage>
</organism>
<sequence length="142" mass="15850">MDALALENQVCFALSVATRHVVGLYRPLLAEVNLTHPQYLVLVALWQHGPLSVRRLGDLLHLDSGTLSPLVKRLEAAHYLRRERDPADERKVIVTVTSEGEALRRRVESVSSAAREHLGLSIEDTEQLHAVLSKLTAVSRFD</sequence>
<accession>A0ABT1DXS4</accession>
<dbReference type="Pfam" id="PF22381">
    <property type="entry name" value="Staph_reg_Sar_Rot"/>
    <property type="match status" value="1"/>
</dbReference>
<keyword evidence="3" id="KW-0805">Transcription regulation</keyword>
<dbReference type="InterPro" id="IPR036390">
    <property type="entry name" value="WH_DNA-bd_sf"/>
</dbReference>
<dbReference type="SMART" id="SM00347">
    <property type="entry name" value="HTH_MARR"/>
    <property type="match status" value="1"/>
</dbReference>
<dbReference type="InterPro" id="IPR036388">
    <property type="entry name" value="WH-like_DNA-bd_sf"/>
</dbReference>
<evidence type="ECO:0000313" key="8">
    <source>
        <dbReference type="Proteomes" id="UP001523369"/>
    </source>
</evidence>
<keyword evidence="4" id="KW-0238">DNA-binding</keyword>
<dbReference type="InterPro" id="IPR055166">
    <property type="entry name" value="Transc_reg_Sar_Rot_HTH"/>
</dbReference>
<dbReference type="InterPro" id="IPR039422">
    <property type="entry name" value="MarR/SlyA-like"/>
</dbReference>
<dbReference type="PANTHER" id="PTHR33164:SF5">
    <property type="entry name" value="ORGANIC HYDROPEROXIDE RESISTANCE TRANSCRIPTIONAL REGULATOR"/>
    <property type="match status" value="1"/>
</dbReference>
<dbReference type="SUPFAM" id="SSF46785">
    <property type="entry name" value="Winged helix' DNA-binding domain"/>
    <property type="match status" value="1"/>
</dbReference>
<dbReference type="RefSeq" id="WP_253241627.1">
    <property type="nucleotide sequence ID" value="NZ_JAMYJR010000038.1"/>
</dbReference>
<evidence type="ECO:0000313" key="7">
    <source>
        <dbReference type="EMBL" id="MCO8275565.1"/>
    </source>
</evidence>
<dbReference type="PROSITE" id="PS50995">
    <property type="entry name" value="HTH_MARR_2"/>
    <property type="match status" value="1"/>
</dbReference>
<dbReference type="InterPro" id="IPR000835">
    <property type="entry name" value="HTH_MarR-typ"/>
</dbReference>
<dbReference type="Gene3D" id="1.10.10.10">
    <property type="entry name" value="Winged helix-like DNA-binding domain superfamily/Winged helix DNA-binding domain"/>
    <property type="match status" value="1"/>
</dbReference>
<keyword evidence="2" id="KW-0963">Cytoplasm</keyword>
<evidence type="ECO:0000256" key="1">
    <source>
        <dbReference type="ARBA" id="ARBA00004496"/>
    </source>
</evidence>
<evidence type="ECO:0000256" key="5">
    <source>
        <dbReference type="ARBA" id="ARBA00023163"/>
    </source>
</evidence>
<reference evidence="7 8" key="1">
    <citation type="submission" date="2022-06" db="EMBL/GenBank/DDBJ databases">
        <title>New Species of the Genus Actinoplanes, ActinopZanes ferrugineus.</title>
        <authorList>
            <person name="Ding P."/>
        </authorList>
    </citation>
    <scope>NUCLEOTIDE SEQUENCE [LARGE SCALE GENOMIC DNA]</scope>
    <source>
        <strain evidence="7 8">TRM88003</strain>
    </source>
</reference>